<evidence type="ECO:0000313" key="2">
    <source>
        <dbReference type="EMBL" id="RKD19593.1"/>
    </source>
</evidence>
<keyword evidence="1" id="KW-0812">Transmembrane</keyword>
<keyword evidence="1" id="KW-0472">Membrane</keyword>
<dbReference type="AlphaFoldDB" id="A0A419SAU7"/>
<sequence length="122" mass="14383">MTFLVIIICSTIFFFGEIDGAVLIMVMNFILIVATVFAIHYLKRTYFKIIFADHHLLLCSRLKLLNRKIKYNDIIKIIIDEKTVRRRVETKNEYFEVDNADSESLTLISQEKRINLKRINAL</sequence>
<keyword evidence="1" id="KW-1133">Transmembrane helix</keyword>
<accession>A0A419SAU7</accession>
<dbReference type="EMBL" id="MBTA01000002">
    <property type="protein sequence ID" value="RKD19593.1"/>
    <property type="molecule type" value="Genomic_DNA"/>
</dbReference>
<comment type="caution">
    <text evidence="2">The sequence shown here is derived from an EMBL/GenBank/DDBJ whole genome shotgun (WGS) entry which is preliminary data.</text>
</comment>
<feature type="transmembrane region" description="Helical" evidence="1">
    <location>
        <begin position="20"/>
        <end position="42"/>
    </location>
</feature>
<reference evidence="2 3" key="1">
    <citation type="submission" date="2016-07" db="EMBL/GenBank/DDBJ databases">
        <title>Genome of Pelobium manganitolerans.</title>
        <authorList>
            <person name="Wu S."/>
            <person name="Wang G."/>
        </authorList>
    </citation>
    <scope>NUCLEOTIDE SEQUENCE [LARGE SCALE GENOMIC DNA]</scope>
    <source>
        <strain evidence="2 3">YS-25</strain>
    </source>
</reference>
<gene>
    <name evidence="2" type="ORF">BCY91_13435</name>
</gene>
<evidence type="ECO:0000313" key="3">
    <source>
        <dbReference type="Proteomes" id="UP000283433"/>
    </source>
</evidence>
<organism evidence="2 3">
    <name type="scientific">Pelobium manganitolerans</name>
    <dbReference type="NCBI Taxonomy" id="1842495"/>
    <lineage>
        <taxon>Bacteria</taxon>
        <taxon>Pseudomonadati</taxon>
        <taxon>Bacteroidota</taxon>
        <taxon>Sphingobacteriia</taxon>
        <taxon>Sphingobacteriales</taxon>
        <taxon>Sphingobacteriaceae</taxon>
        <taxon>Pelobium</taxon>
    </lineage>
</organism>
<name>A0A419SAU7_9SPHI</name>
<proteinExistence type="predicted"/>
<evidence type="ECO:0000256" key="1">
    <source>
        <dbReference type="SAM" id="Phobius"/>
    </source>
</evidence>
<keyword evidence="3" id="KW-1185">Reference proteome</keyword>
<protein>
    <submittedName>
        <fullName evidence="2">Uncharacterized protein</fullName>
    </submittedName>
</protein>
<dbReference type="Proteomes" id="UP000283433">
    <property type="component" value="Unassembled WGS sequence"/>
</dbReference>